<dbReference type="AlphaFoldDB" id="A0A223KW20"/>
<feature type="transmembrane region" description="Helical" evidence="2">
    <location>
        <begin position="127"/>
        <end position="144"/>
    </location>
</feature>
<feature type="transmembrane region" description="Helical" evidence="2">
    <location>
        <begin position="62"/>
        <end position="82"/>
    </location>
</feature>
<name>A0A223KW20_9BACI</name>
<evidence type="ECO:0000256" key="2">
    <source>
        <dbReference type="SAM" id="Phobius"/>
    </source>
</evidence>
<sequence length="200" mass="21996">MGLSDIFTKPYSSNWDFFFFSVLISLLGALIGHLKANGSLQMPIILMNFRHRFTFKNTKQDWVLLIPRSVGLVVSFIVFLVGFRVGANKESAPITVELGVLGDLLVGMGTGTLAFATMELTGSDSTLFLMSTSFLAGYAGFSYIQSLQEDKFNKRSIPSYEDKLNGTSVVEEETPSPPPEMVISEAKKQASTTEEKEEGK</sequence>
<organism evidence="3 4">
    <name type="scientific">Sutcliffiella cohnii</name>
    <dbReference type="NCBI Taxonomy" id="33932"/>
    <lineage>
        <taxon>Bacteria</taxon>
        <taxon>Bacillati</taxon>
        <taxon>Bacillota</taxon>
        <taxon>Bacilli</taxon>
        <taxon>Bacillales</taxon>
        <taxon>Bacillaceae</taxon>
        <taxon>Sutcliffiella</taxon>
    </lineage>
</organism>
<keyword evidence="2" id="KW-1133">Transmembrane helix</keyword>
<feature type="compositionally biased region" description="Basic and acidic residues" evidence="1">
    <location>
        <begin position="185"/>
        <end position="200"/>
    </location>
</feature>
<keyword evidence="2" id="KW-0472">Membrane</keyword>
<keyword evidence="2" id="KW-0812">Transmembrane</keyword>
<keyword evidence="4" id="KW-1185">Reference proteome</keyword>
<feature type="transmembrane region" description="Helical" evidence="2">
    <location>
        <begin position="17"/>
        <end position="34"/>
    </location>
</feature>
<dbReference type="Proteomes" id="UP000215224">
    <property type="component" value="Chromosome"/>
</dbReference>
<feature type="region of interest" description="Disordered" evidence="1">
    <location>
        <begin position="158"/>
        <end position="200"/>
    </location>
</feature>
<protein>
    <submittedName>
        <fullName evidence="3">Uncharacterized protein</fullName>
    </submittedName>
</protein>
<dbReference type="EMBL" id="CP018866">
    <property type="protein sequence ID" value="AST93656.1"/>
    <property type="molecule type" value="Genomic_DNA"/>
</dbReference>
<reference evidence="3 4" key="1">
    <citation type="submission" date="2016-12" db="EMBL/GenBank/DDBJ databases">
        <title>The whole genome sequencing and assembly of Bacillus cohnii DSM 6307T strain.</title>
        <authorList>
            <person name="Lee Y.-J."/>
            <person name="Yi H."/>
            <person name="Bahn Y.-S."/>
            <person name="Kim J.F."/>
            <person name="Lee D.-W."/>
        </authorList>
    </citation>
    <scope>NUCLEOTIDE SEQUENCE [LARGE SCALE GENOMIC DNA]</scope>
    <source>
        <strain evidence="3 4">DSM 6307</strain>
    </source>
</reference>
<gene>
    <name evidence="3" type="ORF">BC6307_21495</name>
</gene>
<feature type="transmembrane region" description="Helical" evidence="2">
    <location>
        <begin position="94"/>
        <end position="115"/>
    </location>
</feature>
<proteinExistence type="predicted"/>
<evidence type="ECO:0000313" key="3">
    <source>
        <dbReference type="EMBL" id="AST93656.1"/>
    </source>
</evidence>
<accession>A0A223KW20</accession>
<evidence type="ECO:0000256" key="1">
    <source>
        <dbReference type="SAM" id="MobiDB-lite"/>
    </source>
</evidence>
<dbReference type="RefSeq" id="WP_066419445.1">
    <property type="nucleotide sequence ID" value="NZ_CP018866.1"/>
</dbReference>
<evidence type="ECO:0000313" key="4">
    <source>
        <dbReference type="Proteomes" id="UP000215224"/>
    </source>
</evidence>
<dbReference type="KEGG" id="bcoh:BC6307_21495"/>